<feature type="domain" description="Streptococcal pilin isopeptide linkage" evidence="2">
    <location>
        <begin position="77"/>
        <end position="154"/>
    </location>
</feature>
<dbReference type="Pfam" id="PF12892">
    <property type="entry name" value="FctA"/>
    <property type="match status" value="1"/>
</dbReference>
<evidence type="ECO:0008006" key="5">
    <source>
        <dbReference type="Google" id="ProtNLM"/>
    </source>
</evidence>
<gene>
    <name evidence="3" type="ORF">NK118_14570</name>
</gene>
<dbReference type="Gene3D" id="2.60.40.3050">
    <property type="match status" value="1"/>
</dbReference>
<sequence>MKKRIVSSLLLITTFLLLLPVRGSASEDSSTPLYVSPVARIELAGDRATSQITEGEFSCYIISESQGIPLNTNERIVHAGGLLELGSFTFQKEGVYPFLIRQRDLQAPGMTYDENQYRLLFEVKKDKSGKLICNTHFLKGSEYITELVFYNSYQEEPEGQLQLEATQREVSQLEVGVEGVISQQIHLANTGGQDLVGIVIRGYVPKNAQYLSHTDEQGDYGVINGEEHVTYYLPRLAPGEERELSLTYRLHTCRATGSQIAQTWFYEVTEVEEKPFVNRRQNPGEAISLQPLSGL</sequence>
<dbReference type="InterPro" id="IPR022464">
    <property type="entry name" value="Strep_pil_isopept_link"/>
</dbReference>
<keyword evidence="4" id="KW-1185">Reference proteome</keyword>
<reference evidence="3 4" key="1">
    <citation type="journal article" date="2022" name="Genome Biol. Evol.">
        <title>Host diet, physiology and behaviors set the stage for Lachnospiraceae cladogenesis.</title>
        <authorList>
            <person name="Vera-Ponce De Leon A."/>
            <person name="Schneider M."/>
            <person name="Jahnes B.C."/>
            <person name="Sadowski V."/>
            <person name="Camuy-Velez L.A."/>
            <person name="Duan J."/>
            <person name="Sabree Z.L."/>
        </authorList>
    </citation>
    <scope>NUCLEOTIDE SEQUENCE [LARGE SCALE GENOMIC DNA]</scope>
    <source>
        <strain evidence="3 4">PAL227</strain>
    </source>
</reference>
<dbReference type="Proteomes" id="UP001523565">
    <property type="component" value="Unassembled WGS sequence"/>
</dbReference>
<protein>
    <recommendedName>
        <fullName evidence="5">DUF11 domain-containing protein</fullName>
    </recommendedName>
</protein>
<dbReference type="RefSeq" id="WP_262070334.1">
    <property type="nucleotide sequence ID" value="NZ_JAMXOC010000038.1"/>
</dbReference>
<evidence type="ECO:0000313" key="3">
    <source>
        <dbReference type="EMBL" id="MCP1111475.1"/>
    </source>
</evidence>
<dbReference type="NCBIfam" id="TIGR03786">
    <property type="entry name" value="strep_pil_rpt"/>
    <property type="match status" value="1"/>
</dbReference>
<dbReference type="Pfam" id="PF01345">
    <property type="entry name" value="DUF11"/>
    <property type="match status" value="1"/>
</dbReference>
<evidence type="ECO:0000259" key="2">
    <source>
        <dbReference type="Pfam" id="PF12892"/>
    </source>
</evidence>
<organism evidence="3 4">
    <name type="scientific">Ohessyouella blattaphilus</name>
    <dbReference type="NCBI Taxonomy" id="2949333"/>
    <lineage>
        <taxon>Bacteria</taxon>
        <taxon>Bacillati</taxon>
        <taxon>Bacillota</taxon>
        <taxon>Clostridia</taxon>
        <taxon>Lachnospirales</taxon>
        <taxon>Lachnospiraceae</taxon>
        <taxon>Ohessyouella</taxon>
    </lineage>
</organism>
<evidence type="ECO:0000313" key="4">
    <source>
        <dbReference type="Proteomes" id="UP001523565"/>
    </source>
</evidence>
<feature type="domain" description="DUF11" evidence="1">
    <location>
        <begin position="169"/>
        <end position="261"/>
    </location>
</feature>
<proteinExistence type="predicted"/>
<accession>A0ABT1EL95</accession>
<name>A0ABT1EL95_9FIRM</name>
<comment type="caution">
    <text evidence="3">The sequence shown here is derived from an EMBL/GenBank/DDBJ whole genome shotgun (WGS) entry which is preliminary data.</text>
</comment>
<dbReference type="InterPro" id="IPR001434">
    <property type="entry name" value="OmcB-like_DUF11"/>
</dbReference>
<dbReference type="InterPro" id="IPR038174">
    <property type="entry name" value="Strep_pil_link_sf"/>
</dbReference>
<evidence type="ECO:0000259" key="1">
    <source>
        <dbReference type="Pfam" id="PF01345"/>
    </source>
</evidence>
<dbReference type="EMBL" id="JAMZFV010000038">
    <property type="protein sequence ID" value="MCP1111475.1"/>
    <property type="molecule type" value="Genomic_DNA"/>
</dbReference>